<dbReference type="WBParaSite" id="jg20422">
    <property type="protein sequence ID" value="jg20422"/>
    <property type="gene ID" value="jg20422"/>
</dbReference>
<proteinExistence type="predicted"/>
<evidence type="ECO:0000313" key="2">
    <source>
        <dbReference type="WBParaSite" id="jg20422"/>
    </source>
</evidence>
<accession>A0A915DIL0</accession>
<keyword evidence="1" id="KW-1185">Reference proteome</keyword>
<sequence>MRRMGIDEVKRNRFALSPLELPPGIYSDAVDVSKTLTFHKFSNSRCHVICRSYIAKSTAKTKKYNSL</sequence>
<name>A0A915DIL0_9BILA</name>
<organism evidence="1 2">
    <name type="scientific">Ditylenchus dipsaci</name>
    <dbReference type="NCBI Taxonomy" id="166011"/>
    <lineage>
        <taxon>Eukaryota</taxon>
        <taxon>Metazoa</taxon>
        <taxon>Ecdysozoa</taxon>
        <taxon>Nematoda</taxon>
        <taxon>Chromadorea</taxon>
        <taxon>Rhabditida</taxon>
        <taxon>Tylenchina</taxon>
        <taxon>Tylenchomorpha</taxon>
        <taxon>Sphaerularioidea</taxon>
        <taxon>Anguinidae</taxon>
        <taxon>Anguininae</taxon>
        <taxon>Ditylenchus</taxon>
    </lineage>
</organism>
<evidence type="ECO:0000313" key="1">
    <source>
        <dbReference type="Proteomes" id="UP000887574"/>
    </source>
</evidence>
<protein>
    <submittedName>
        <fullName evidence="2">Uncharacterized protein</fullName>
    </submittedName>
</protein>
<dbReference type="AlphaFoldDB" id="A0A915DIL0"/>
<dbReference type="Proteomes" id="UP000887574">
    <property type="component" value="Unplaced"/>
</dbReference>
<reference evidence="2" key="1">
    <citation type="submission" date="2022-11" db="UniProtKB">
        <authorList>
            <consortium name="WormBaseParasite"/>
        </authorList>
    </citation>
    <scope>IDENTIFICATION</scope>
</reference>